<dbReference type="GeneID" id="20660045"/>
<proteinExistence type="predicted"/>
<keyword evidence="4" id="KW-1185">Reference proteome</keyword>
<feature type="non-terminal residue" evidence="3">
    <location>
        <position position="670"/>
    </location>
</feature>
<evidence type="ECO:0000256" key="2">
    <source>
        <dbReference type="SAM" id="MobiDB-lite"/>
    </source>
</evidence>
<dbReference type="PANTHER" id="PTHR46108:SF4">
    <property type="entry name" value="BLUE CHEESE"/>
    <property type="match status" value="1"/>
</dbReference>
<dbReference type="KEGG" id="psoj:PHYSODRAFT_518356"/>
<organism evidence="3 4">
    <name type="scientific">Phytophthora sojae (strain P6497)</name>
    <name type="common">Soybean stem and root rot agent</name>
    <name type="synonym">Phytophthora megasperma f. sp. glycines</name>
    <dbReference type="NCBI Taxonomy" id="1094619"/>
    <lineage>
        <taxon>Eukaryota</taxon>
        <taxon>Sar</taxon>
        <taxon>Stramenopiles</taxon>
        <taxon>Oomycota</taxon>
        <taxon>Peronosporomycetes</taxon>
        <taxon>Peronosporales</taxon>
        <taxon>Peronosporaceae</taxon>
        <taxon>Phytophthora</taxon>
    </lineage>
</organism>
<dbReference type="SUPFAM" id="SSF49899">
    <property type="entry name" value="Concanavalin A-like lectins/glucanases"/>
    <property type="match status" value="1"/>
</dbReference>
<dbReference type="AlphaFoldDB" id="G5A1U7"/>
<sequence length="670" mass="73764">MVRDKEEGSACILSIYSLESSACFVRVFFEHSTGFLRFHTGSATTGPTMNPNPKRTSIVFDAVAIDDLRPTSPPHNIVDPGDGCTRGGSERPRDWHHFAFTHRRAVVGSSLITMYIDGQEVSTKKLNFPSAPSAGSFQAFVGSDAQVCSPHSALSWKIGPAWLSDEVLPSKTIAGMFSLGPTFTQEFSGNSYRSVGDWPEALASSYLARAADRGIEVAQFTRRLQLTKLGQACQRQWREIMTADAVTTGAALIAESVIAKKEELTEGLRIAAGAAGGISRKESNKVAAFRSFVSYGCDPSSFGVEIEILLGNCKLPEDSILFSLNTSCSDRSSTPVLAHTQVHYINTALSSRLDLARSLPSVGGICQVIFPLLDNARRQCDFRIVFEMLVDVLRRNTACLAECIGCNGYNLISVILCTRVDLIDEKMLTSIVRLAVAGNLVLYANSETTTGRQLAHPTIVDATALAQVVLNVELRKKLPEHLQCQLVSLLMDLVVLKNPNALFNARQLRRSGLFQWILTYLSDLGNEKCQMSQSIALEMRWCFPKFVEPMFEAILQYVLSLLRAFLRVENHVDDFRGISEIVLLSMASMEMHARNNPIRAILLQFILHEIENDSRNERRVENGGNQDAVLLSSPPAENSSKLGKSFFSYYPVDGFANILLDVIDQDADSG</sequence>
<dbReference type="InterPro" id="IPR013320">
    <property type="entry name" value="ConA-like_dom_sf"/>
</dbReference>
<gene>
    <name evidence="3" type="ORF">PHYSODRAFT_518356</name>
</gene>
<dbReference type="InParanoid" id="G5A1U7"/>
<dbReference type="EMBL" id="JH159158">
    <property type="protein sequence ID" value="EGZ10895.1"/>
    <property type="molecule type" value="Genomic_DNA"/>
</dbReference>
<evidence type="ECO:0008006" key="5">
    <source>
        <dbReference type="Google" id="ProtNLM"/>
    </source>
</evidence>
<dbReference type="Proteomes" id="UP000002640">
    <property type="component" value="Unassembled WGS sequence"/>
</dbReference>
<accession>G5A1U7</accession>
<protein>
    <recommendedName>
        <fullName evidence="5">DUF4704 domain-containing protein</fullName>
    </recommendedName>
</protein>
<dbReference type="OMA" id="HEIENDS"/>
<dbReference type="PANTHER" id="PTHR46108">
    <property type="entry name" value="BLUE CHEESE"/>
    <property type="match status" value="1"/>
</dbReference>
<feature type="region of interest" description="Disordered" evidence="2">
    <location>
        <begin position="617"/>
        <end position="638"/>
    </location>
</feature>
<dbReference type="InterPro" id="IPR051944">
    <property type="entry name" value="BEACH_domain_protein"/>
</dbReference>
<reference evidence="3 4" key="1">
    <citation type="journal article" date="2006" name="Science">
        <title>Phytophthora genome sequences uncover evolutionary origins and mechanisms of pathogenesis.</title>
        <authorList>
            <person name="Tyler B.M."/>
            <person name="Tripathy S."/>
            <person name="Zhang X."/>
            <person name="Dehal P."/>
            <person name="Jiang R.H."/>
            <person name="Aerts A."/>
            <person name="Arredondo F.D."/>
            <person name="Baxter L."/>
            <person name="Bensasson D."/>
            <person name="Beynon J.L."/>
            <person name="Chapman J."/>
            <person name="Damasceno C.M."/>
            <person name="Dorrance A.E."/>
            <person name="Dou D."/>
            <person name="Dickerman A.W."/>
            <person name="Dubchak I.L."/>
            <person name="Garbelotto M."/>
            <person name="Gijzen M."/>
            <person name="Gordon S.G."/>
            <person name="Govers F."/>
            <person name="Grunwald N.J."/>
            <person name="Huang W."/>
            <person name="Ivors K.L."/>
            <person name="Jones R.W."/>
            <person name="Kamoun S."/>
            <person name="Krampis K."/>
            <person name="Lamour K.H."/>
            <person name="Lee M.K."/>
            <person name="McDonald W.H."/>
            <person name="Medina M."/>
            <person name="Meijer H.J."/>
            <person name="Nordberg E.K."/>
            <person name="Maclean D.J."/>
            <person name="Ospina-Giraldo M.D."/>
            <person name="Morris P.F."/>
            <person name="Phuntumart V."/>
            <person name="Putnam N.H."/>
            <person name="Rash S."/>
            <person name="Rose J.K."/>
            <person name="Sakihama Y."/>
            <person name="Salamov A.A."/>
            <person name="Savidor A."/>
            <person name="Scheuring C.F."/>
            <person name="Smith B.M."/>
            <person name="Sobral B.W."/>
            <person name="Terry A."/>
            <person name="Torto-Alalibo T.A."/>
            <person name="Win J."/>
            <person name="Xu Z."/>
            <person name="Zhang H."/>
            <person name="Grigoriev I.V."/>
            <person name="Rokhsar D.S."/>
            <person name="Boore J.L."/>
        </authorList>
    </citation>
    <scope>NUCLEOTIDE SEQUENCE [LARGE SCALE GENOMIC DNA]</scope>
    <source>
        <strain evidence="3 4">P6497</strain>
    </source>
</reference>
<dbReference type="RefSeq" id="XP_009533640.1">
    <property type="nucleotide sequence ID" value="XM_009535345.1"/>
</dbReference>
<evidence type="ECO:0000313" key="4">
    <source>
        <dbReference type="Proteomes" id="UP000002640"/>
    </source>
</evidence>
<name>G5A1U7_PHYSP</name>
<keyword evidence="1" id="KW-0853">WD repeat</keyword>
<evidence type="ECO:0000256" key="1">
    <source>
        <dbReference type="ARBA" id="ARBA00022574"/>
    </source>
</evidence>
<evidence type="ECO:0000313" key="3">
    <source>
        <dbReference type="EMBL" id="EGZ10895.1"/>
    </source>
</evidence>